<reference evidence="7 8" key="1">
    <citation type="submission" date="2011-10" db="EMBL/GenBank/DDBJ databases">
        <title>Genome Sequence of Commensalibacter intestini A911, isolated from Drosophila gut.</title>
        <authorList>
            <person name="Lee W.-J."/>
            <person name="Kim E.-K."/>
        </authorList>
    </citation>
    <scope>NUCLEOTIDE SEQUENCE [LARGE SCALE GENOMIC DNA]</scope>
    <source>
        <strain evidence="7 8">A911</strain>
    </source>
</reference>
<keyword evidence="2" id="KW-0808">Transferase</keyword>
<dbReference type="AlphaFoldDB" id="G6F319"/>
<dbReference type="Proteomes" id="UP000005939">
    <property type="component" value="Unassembled WGS sequence"/>
</dbReference>
<evidence type="ECO:0000256" key="3">
    <source>
        <dbReference type="ARBA" id="ARBA00022741"/>
    </source>
</evidence>
<dbReference type="eggNOG" id="COG0515">
    <property type="taxonomic scope" value="Bacteria"/>
</dbReference>
<evidence type="ECO:0000256" key="1">
    <source>
        <dbReference type="ARBA" id="ARBA00022527"/>
    </source>
</evidence>
<evidence type="ECO:0000259" key="6">
    <source>
        <dbReference type="PROSITE" id="PS50011"/>
    </source>
</evidence>
<dbReference type="InterPro" id="IPR008271">
    <property type="entry name" value="Ser/Thr_kinase_AS"/>
</dbReference>
<gene>
    <name evidence="7" type="ORF">CIN_20150</name>
</gene>
<keyword evidence="5" id="KW-0067">ATP-binding</keyword>
<dbReference type="STRING" id="1088868.CIN_20150"/>
<keyword evidence="1" id="KW-0723">Serine/threonine-protein kinase</keyword>
<dbReference type="Gene3D" id="1.10.510.10">
    <property type="entry name" value="Transferase(Phosphotransferase) domain 1"/>
    <property type="match status" value="1"/>
</dbReference>
<dbReference type="GO" id="GO:0007165">
    <property type="term" value="P:signal transduction"/>
    <property type="evidence" value="ECO:0007669"/>
    <property type="project" value="TreeGrafter"/>
</dbReference>
<protein>
    <recommendedName>
        <fullName evidence="6">Protein kinase domain-containing protein</fullName>
    </recommendedName>
</protein>
<dbReference type="OrthoDB" id="9801841at2"/>
<dbReference type="InterPro" id="IPR000719">
    <property type="entry name" value="Prot_kinase_dom"/>
</dbReference>
<name>G6F319_9PROT</name>
<dbReference type="PANTHER" id="PTHR43895:SF150">
    <property type="entry name" value="SERINE_THREONINE-PROTEIN KINASE STK11"/>
    <property type="match status" value="1"/>
</dbReference>
<evidence type="ECO:0000256" key="2">
    <source>
        <dbReference type="ARBA" id="ARBA00022679"/>
    </source>
</evidence>
<feature type="domain" description="Protein kinase" evidence="6">
    <location>
        <begin position="1"/>
        <end position="252"/>
    </location>
</feature>
<dbReference type="EMBL" id="AGFR01000012">
    <property type="protein sequence ID" value="EHD13032.1"/>
    <property type="molecule type" value="Genomic_DNA"/>
</dbReference>
<dbReference type="PROSITE" id="PS50011">
    <property type="entry name" value="PROTEIN_KINASE_DOM"/>
    <property type="match status" value="1"/>
</dbReference>
<accession>G6F319</accession>
<dbReference type="Pfam" id="PF00069">
    <property type="entry name" value="Pkinase"/>
    <property type="match status" value="1"/>
</dbReference>
<dbReference type="GO" id="GO:0005524">
    <property type="term" value="F:ATP binding"/>
    <property type="evidence" value="ECO:0007669"/>
    <property type="project" value="UniProtKB-KW"/>
</dbReference>
<dbReference type="PANTHER" id="PTHR43895">
    <property type="entry name" value="CALCIUM/CALMODULIN-DEPENDENT PROTEIN KINASE KINASE-RELATED"/>
    <property type="match status" value="1"/>
</dbReference>
<dbReference type="GO" id="GO:0004674">
    <property type="term" value="F:protein serine/threonine kinase activity"/>
    <property type="evidence" value="ECO:0007669"/>
    <property type="project" value="UniProtKB-KW"/>
</dbReference>
<dbReference type="PROSITE" id="PS00108">
    <property type="entry name" value="PROTEIN_KINASE_ST"/>
    <property type="match status" value="1"/>
</dbReference>
<evidence type="ECO:0000313" key="7">
    <source>
        <dbReference type="EMBL" id="EHD13032.1"/>
    </source>
</evidence>
<evidence type="ECO:0000256" key="4">
    <source>
        <dbReference type="ARBA" id="ARBA00022777"/>
    </source>
</evidence>
<organism evidence="7 8">
    <name type="scientific">Commensalibacter intestini A911</name>
    <dbReference type="NCBI Taxonomy" id="1088868"/>
    <lineage>
        <taxon>Bacteria</taxon>
        <taxon>Pseudomonadati</taxon>
        <taxon>Pseudomonadota</taxon>
        <taxon>Alphaproteobacteria</taxon>
        <taxon>Acetobacterales</taxon>
        <taxon>Acetobacteraceae</taxon>
    </lineage>
</organism>
<evidence type="ECO:0000313" key="8">
    <source>
        <dbReference type="Proteomes" id="UP000005939"/>
    </source>
</evidence>
<dbReference type="InterPro" id="IPR011009">
    <property type="entry name" value="Kinase-like_dom_sf"/>
</dbReference>
<proteinExistence type="predicted"/>
<dbReference type="SUPFAM" id="SSF56112">
    <property type="entry name" value="Protein kinase-like (PK-like)"/>
    <property type="match status" value="1"/>
</dbReference>
<evidence type="ECO:0000256" key="5">
    <source>
        <dbReference type="ARBA" id="ARBA00022840"/>
    </source>
</evidence>
<comment type="caution">
    <text evidence="7">The sequence shown here is derived from an EMBL/GenBank/DDBJ whole genome shotgun (WGS) entry which is preliminary data.</text>
</comment>
<sequence>MRRFKREVRLLEKLDTTPTVVPILYSNLDCNQPYFIMPFYKQGDLTRIPFEWLHNYENQENIIYQMIDCIYNLHSLNIFHRDIKPQNFLINDNGYLIISDLGLGLEPDSSTRCTDTSQYWMTEGYYPPEFTSSGFKYADTTSDIFMLGKTIYALFTRTNPTYFIDNQYIHNHVSYILSKACSQNKQDRYQNILDMKQDVTTSYDVILQRKSISTKLDKQLEAILQSNSPNNIEDIKQFIRNLHYTNDKESFLYQISTTNFFLYFTNLQLQETLQLLLSLYSTFLYDSHHPFSFAETVANIMAVLVDAKDVTTPHKIKALELSIHFAQYMHRYAAMNTCNQLIYNITDEILAQQIINIMRDNPDCFINNISATHCKSSLIRDYLETINVSQHNQPISF</sequence>
<keyword evidence="3" id="KW-0547">Nucleotide-binding</keyword>
<dbReference type="SMART" id="SM00220">
    <property type="entry name" value="S_TKc"/>
    <property type="match status" value="1"/>
</dbReference>
<keyword evidence="4" id="KW-0418">Kinase</keyword>